<dbReference type="Proteomes" id="UP000307217">
    <property type="component" value="Unassembled WGS sequence"/>
</dbReference>
<dbReference type="EMBL" id="PNBX01000097">
    <property type="protein sequence ID" value="TMO65024.1"/>
    <property type="molecule type" value="Genomic_DNA"/>
</dbReference>
<proteinExistence type="inferred from homology"/>
<gene>
    <name evidence="3" type="ORF">CWC19_17965</name>
</gene>
<reference evidence="4" key="2">
    <citation type="submission" date="2019-06" db="EMBL/GenBank/DDBJ databases">
        <title>Co-occurence of chitin degradation, pigmentation and bioactivity in marine Pseudoalteromonas.</title>
        <authorList>
            <person name="Sonnenschein E.C."/>
            <person name="Bech P.K."/>
        </authorList>
    </citation>
    <scope>NUCLEOTIDE SEQUENCE [LARGE SCALE GENOMIC DNA]</scope>
    <source>
        <strain evidence="4">S3790</strain>
    </source>
</reference>
<evidence type="ECO:0000256" key="1">
    <source>
        <dbReference type="ARBA" id="ARBA00007847"/>
    </source>
</evidence>
<evidence type="ECO:0000256" key="2">
    <source>
        <dbReference type="ARBA" id="ARBA00023235"/>
    </source>
</evidence>
<keyword evidence="2" id="KW-0413">Isomerase</keyword>
<dbReference type="Pfam" id="PF01177">
    <property type="entry name" value="Asp_Glu_race"/>
    <property type="match status" value="1"/>
</dbReference>
<dbReference type="RefSeq" id="WP_138593169.1">
    <property type="nucleotide sequence ID" value="NZ_PNBX01000097.1"/>
</dbReference>
<comment type="similarity">
    <text evidence="1">Belongs to the aspartate/glutamate racemases family.</text>
</comment>
<sequence length="229" mass="24857">MKTVGLIGGMSWESTASYYRIINQRVKTRLGGLHSAKIVLNSVDFAEVAAMQQAGDWQLSAELLKSSARSLEAAGAQCIMICTNTMHKVADEVAATVSLPLIHIVDATAQVLIGKGVSKVALLGTRFTMSEPFYKTRLEQRGVDVVVPTDNEQTVIHDIIYQQLCLGDIREDSKQQYLDIINSLQHQGAQGVVLGCTEIGLLISQQDTDIPLFDTAEIHANAAVEFALS</sequence>
<dbReference type="InterPro" id="IPR015942">
    <property type="entry name" value="Asp/Glu/hydantoin_racemase"/>
</dbReference>
<dbReference type="SUPFAM" id="SSF53681">
    <property type="entry name" value="Aspartate/glutamate racemase"/>
    <property type="match status" value="2"/>
</dbReference>
<comment type="caution">
    <text evidence="3">The sequence shown here is derived from an EMBL/GenBank/DDBJ whole genome shotgun (WGS) entry which is preliminary data.</text>
</comment>
<dbReference type="NCBIfam" id="TIGR00035">
    <property type="entry name" value="asp_race"/>
    <property type="match status" value="1"/>
</dbReference>
<reference evidence="3 4" key="1">
    <citation type="submission" date="2018-01" db="EMBL/GenBank/DDBJ databases">
        <authorList>
            <person name="Paulsen S."/>
            <person name="Gram L.K."/>
        </authorList>
    </citation>
    <scope>NUCLEOTIDE SEQUENCE [LARGE SCALE GENOMIC DNA]</scope>
    <source>
        <strain evidence="3 4">S3790</strain>
    </source>
</reference>
<dbReference type="Gene3D" id="3.40.50.1860">
    <property type="match status" value="2"/>
</dbReference>
<dbReference type="PANTHER" id="PTHR21198:SF7">
    <property type="entry name" value="ASPARTATE-GLUTAMATE RACEMASE FAMILY"/>
    <property type="match status" value="1"/>
</dbReference>
<dbReference type="OrthoDB" id="9803739at2"/>
<accession>A0A5S3V3Y3</accession>
<dbReference type="PANTHER" id="PTHR21198">
    <property type="entry name" value="GLUTAMATE RACEMASE"/>
    <property type="match status" value="1"/>
</dbReference>
<dbReference type="InterPro" id="IPR033134">
    <property type="entry name" value="Asp/Glu_racemase_AS_2"/>
</dbReference>
<dbReference type="PROSITE" id="PS00924">
    <property type="entry name" value="ASP_GLU_RACEMASE_2"/>
    <property type="match status" value="1"/>
</dbReference>
<dbReference type="GO" id="GO:0047661">
    <property type="term" value="F:amino-acid racemase activity"/>
    <property type="evidence" value="ECO:0007669"/>
    <property type="project" value="InterPro"/>
</dbReference>
<protein>
    <submittedName>
        <fullName evidence="3">Aspartate racemase</fullName>
    </submittedName>
</protein>
<dbReference type="AlphaFoldDB" id="A0A5S3V3Y3"/>
<evidence type="ECO:0000313" key="3">
    <source>
        <dbReference type="EMBL" id="TMO65024.1"/>
    </source>
</evidence>
<dbReference type="InterPro" id="IPR001920">
    <property type="entry name" value="Asp/Glu_race"/>
</dbReference>
<name>A0A5S3V3Y3_9GAMM</name>
<dbReference type="InterPro" id="IPR004380">
    <property type="entry name" value="Asp_race"/>
</dbReference>
<organism evidence="3 4">
    <name type="scientific">Pseudoalteromonas aurantia</name>
    <dbReference type="NCBI Taxonomy" id="43654"/>
    <lineage>
        <taxon>Bacteria</taxon>
        <taxon>Pseudomonadati</taxon>
        <taxon>Pseudomonadota</taxon>
        <taxon>Gammaproteobacteria</taxon>
        <taxon>Alteromonadales</taxon>
        <taxon>Pseudoalteromonadaceae</taxon>
        <taxon>Pseudoalteromonas</taxon>
    </lineage>
</organism>
<evidence type="ECO:0000313" key="4">
    <source>
        <dbReference type="Proteomes" id="UP000307217"/>
    </source>
</evidence>